<dbReference type="EMBL" id="BJFL01000040">
    <property type="protein sequence ID" value="GDY33349.1"/>
    <property type="molecule type" value="Genomic_DNA"/>
</dbReference>
<dbReference type="RefSeq" id="WP_137816306.1">
    <property type="nucleotide sequence ID" value="NZ_BJFL01000040.1"/>
</dbReference>
<protein>
    <submittedName>
        <fullName evidence="1">Uncharacterized protein</fullName>
    </submittedName>
</protein>
<dbReference type="AlphaFoldDB" id="A0A4D4JG97"/>
<dbReference type="OrthoDB" id="3854842at2"/>
<keyword evidence="2" id="KW-1185">Reference proteome</keyword>
<reference evidence="2" key="1">
    <citation type="submission" date="2019-04" db="EMBL/GenBank/DDBJ databases">
        <title>Draft genome sequence of Pseudonocardiaceae bacterium SL3-2-4.</title>
        <authorList>
            <person name="Ningsih F."/>
            <person name="Yokota A."/>
            <person name="Sakai Y."/>
            <person name="Nanatani K."/>
            <person name="Yabe S."/>
            <person name="Oetari A."/>
            <person name="Sjamsuridzal W."/>
        </authorList>
    </citation>
    <scope>NUCLEOTIDE SEQUENCE [LARGE SCALE GENOMIC DNA]</scope>
    <source>
        <strain evidence="2">SL3-2-4</strain>
    </source>
</reference>
<proteinExistence type="predicted"/>
<dbReference type="Proteomes" id="UP000298860">
    <property type="component" value="Unassembled WGS sequence"/>
</dbReference>
<evidence type="ECO:0000313" key="1">
    <source>
        <dbReference type="EMBL" id="GDY33349.1"/>
    </source>
</evidence>
<accession>A0A4D4JG97</accession>
<sequence length="67" mass="7417">MADGVAGNEGWSKLGAEPGLCGRCRHAKVNETRKGTAYLRCTRAAWDERLPRYPRLPVRECVGFEPG</sequence>
<organism evidence="1 2">
    <name type="scientific">Gandjariella thermophila</name>
    <dbReference type="NCBI Taxonomy" id="1931992"/>
    <lineage>
        <taxon>Bacteria</taxon>
        <taxon>Bacillati</taxon>
        <taxon>Actinomycetota</taxon>
        <taxon>Actinomycetes</taxon>
        <taxon>Pseudonocardiales</taxon>
        <taxon>Pseudonocardiaceae</taxon>
        <taxon>Gandjariella</taxon>
    </lineage>
</organism>
<evidence type="ECO:0000313" key="2">
    <source>
        <dbReference type="Proteomes" id="UP000298860"/>
    </source>
</evidence>
<name>A0A4D4JG97_9PSEU</name>
<gene>
    <name evidence="1" type="ORF">GTS_49820</name>
</gene>
<comment type="caution">
    <text evidence="1">The sequence shown here is derived from an EMBL/GenBank/DDBJ whole genome shotgun (WGS) entry which is preliminary data.</text>
</comment>